<evidence type="ECO:0000313" key="8">
    <source>
        <dbReference type="EMBL" id="GAX47449.1"/>
    </source>
</evidence>
<evidence type="ECO:0000256" key="5">
    <source>
        <dbReference type="ARBA" id="ARBA00022989"/>
    </source>
</evidence>
<proteinExistence type="predicted"/>
<dbReference type="PANTHER" id="PTHR36838:SF3">
    <property type="entry name" value="TRANSPORTER AUXIN EFFLUX CARRIER EC FAMILY"/>
    <property type="match status" value="1"/>
</dbReference>
<keyword evidence="6 7" id="KW-0472">Membrane</keyword>
<keyword evidence="9" id="KW-1185">Reference proteome</keyword>
<dbReference type="RefSeq" id="WP_094784497.1">
    <property type="nucleotide sequence ID" value="NZ_BEDT01000002.1"/>
</dbReference>
<evidence type="ECO:0008006" key="10">
    <source>
        <dbReference type="Google" id="ProtNLM"/>
    </source>
</evidence>
<feature type="transmembrane region" description="Helical" evidence="7">
    <location>
        <begin position="283"/>
        <end position="303"/>
    </location>
</feature>
<evidence type="ECO:0000256" key="2">
    <source>
        <dbReference type="ARBA" id="ARBA00022448"/>
    </source>
</evidence>
<feature type="transmembrane region" description="Helical" evidence="7">
    <location>
        <begin position="231"/>
        <end position="263"/>
    </location>
</feature>
<reference evidence="9" key="1">
    <citation type="submission" date="2017-08" db="EMBL/GenBank/DDBJ databases">
        <title>Draft genome sequence of Lactococcus sp. strain Rs-Y01, isolated from the gut of the lower termite Reticulitermes speratus.</title>
        <authorList>
            <person name="Ohkuma M."/>
            <person name="Yuki M."/>
        </authorList>
    </citation>
    <scope>NUCLEOTIDE SEQUENCE [LARGE SCALE GENOMIC DNA]</scope>
    <source>
        <strain evidence="9">Rs-Y01</strain>
    </source>
</reference>
<keyword evidence="5 7" id="KW-1133">Transmembrane helix</keyword>
<gene>
    <name evidence="8" type="ORF">RsY01_1049</name>
</gene>
<dbReference type="InterPro" id="IPR004776">
    <property type="entry name" value="Mem_transp_PIN-like"/>
</dbReference>
<feature type="transmembrane region" description="Helical" evidence="7">
    <location>
        <begin position="191"/>
        <end position="210"/>
    </location>
</feature>
<accession>A0A224WZF6</accession>
<keyword evidence="3" id="KW-1003">Cell membrane</keyword>
<feature type="transmembrane region" description="Helical" evidence="7">
    <location>
        <begin position="60"/>
        <end position="82"/>
    </location>
</feature>
<dbReference type="GO" id="GO:0016020">
    <property type="term" value="C:membrane"/>
    <property type="evidence" value="ECO:0007669"/>
    <property type="project" value="UniProtKB-SubCell"/>
</dbReference>
<sequence>MGIILLNSLSFLATIFLAYGLKHVGIFKQEDGQVLSKMIVYITLPATIINGVNGTKLTPLFLILAGIGLVSNGMMMIFAYFYGLREKDRNFRGLLLFTTGGYNIGNFAIPFVMAFFPSSIPYLGMFDMGNSFMVAGGTSAVTDRLLASKEDAPSFLDIIKKLSKSPTFMVYIVMFTLAIIGFKIADDWMAPFKLLASANSFLSMFMIGLYMKINLHKEGIRNVRKLLLGRYTMATILAVLIYFFLPLSHLIKSVLVLIMFAPISNLTVIQATEFGADEGVSGLASSLSIIVSLILMSAVVILVL</sequence>
<evidence type="ECO:0000256" key="3">
    <source>
        <dbReference type="ARBA" id="ARBA00022475"/>
    </source>
</evidence>
<evidence type="ECO:0000256" key="4">
    <source>
        <dbReference type="ARBA" id="ARBA00022692"/>
    </source>
</evidence>
<dbReference type="PANTHER" id="PTHR36838">
    <property type="entry name" value="AUXIN EFFLUX CARRIER FAMILY PROTEIN"/>
    <property type="match status" value="1"/>
</dbReference>
<evidence type="ECO:0000256" key="6">
    <source>
        <dbReference type="ARBA" id="ARBA00023136"/>
    </source>
</evidence>
<dbReference type="EMBL" id="BEDT01000002">
    <property type="protein sequence ID" value="GAX47449.1"/>
    <property type="molecule type" value="Genomic_DNA"/>
</dbReference>
<organism evidence="8 9">
    <name type="scientific">Pseudolactococcus reticulitermitis</name>
    <dbReference type="NCBI Taxonomy" id="2025039"/>
    <lineage>
        <taxon>Bacteria</taxon>
        <taxon>Bacillati</taxon>
        <taxon>Bacillota</taxon>
        <taxon>Bacilli</taxon>
        <taxon>Lactobacillales</taxon>
        <taxon>Streptococcaceae</taxon>
        <taxon>Pseudolactococcus</taxon>
    </lineage>
</organism>
<comment type="subcellular location">
    <subcellularLocation>
        <location evidence="1">Membrane</location>
        <topology evidence="1">Multi-pass membrane protein</topology>
    </subcellularLocation>
</comment>
<feature type="transmembrane region" description="Helical" evidence="7">
    <location>
        <begin position="94"/>
        <end position="116"/>
    </location>
</feature>
<keyword evidence="4 7" id="KW-0812">Transmembrane</keyword>
<comment type="caution">
    <text evidence="8">The sequence shown here is derived from an EMBL/GenBank/DDBJ whole genome shotgun (WGS) entry which is preliminary data.</text>
</comment>
<dbReference type="GO" id="GO:0055085">
    <property type="term" value="P:transmembrane transport"/>
    <property type="evidence" value="ECO:0007669"/>
    <property type="project" value="InterPro"/>
</dbReference>
<feature type="transmembrane region" description="Helical" evidence="7">
    <location>
        <begin position="6"/>
        <end position="22"/>
    </location>
</feature>
<dbReference type="Proteomes" id="UP000218689">
    <property type="component" value="Unassembled WGS sequence"/>
</dbReference>
<protein>
    <recommendedName>
        <fullName evidence="10">Permease</fullName>
    </recommendedName>
</protein>
<dbReference type="OrthoDB" id="3238334at2"/>
<evidence type="ECO:0000256" key="1">
    <source>
        <dbReference type="ARBA" id="ARBA00004141"/>
    </source>
</evidence>
<evidence type="ECO:0000313" key="9">
    <source>
        <dbReference type="Proteomes" id="UP000218689"/>
    </source>
</evidence>
<feature type="transmembrane region" description="Helical" evidence="7">
    <location>
        <begin position="168"/>
        <end position="185"/>
    </location>
</feature>
<name>A0A224WZF6_9LACT</name>
<dbReference type="Pfam" id="PF03547">
    <property type="entry name" value="Mem_trans"/>
    <property type="match status" value="1"/>
</dbReference>
<keyword evidence="2" id="KW-0813">Transport</keyword>
<dbReference type="AlphaFoldDB" id="A0A224WZF6"/>
<evidence type="ECO:0000256" key="7">
    <source>
        <dbReference type="SAM" id="Phobius"/>
    </source>
</evidence>